<accession>A0A8X6MGM4</accession>
<proteinExistence type="predicted"/>
<name>A0A8X6MGM4_NEPPI</name>
<dbReference type="EMBL" id="BMAW01045415">
    <property type="protein sequence ID" value="GFS49887.1"/>
    <property type="molecule type" value="Genomic_DNA"/>
</dbReference>
<keyword evidence="2" id="KW-1185">Reference proteome</keyword>
<organism evidence="1 2">
    <name type="scientific">Nephila pilipes</name>
    <name type="common">Giant wood spider</name>
    <name type="synonym">Nephila maculata</name>
    <dbReference type="NCBI Taxonomy" id="299642"/>
    <lineage>
        <taxon>Eukaryota</taxon>
        <taxon>Metazoa</taxon>
        <taxon>Ecdysozoa</taxon>
        <taxon>Arthropoda</taxon>
        <taxon>Chelicerata</taxon>
        <taxon>Arachnida</taxon>
        <taxon>Araneae</taxon>
        <taxon>Araneomorphae</taxon>
        <taxon>Entelegynae</taxon>
        <taxon>Araneoidea</taxon>
        <taxon>Nephilidae</taxon>
        <taxon>Nephila</taxon>
    </lineage>
</organism>
<evidence type="ECO:0000313" key="2">
    <source>
        <dbReference type="Proteomes" id="UP000887013"/>
    </source>
</evidence>
<dbReference type="Proteomes" id="UP000887013">
    <property type="component" value="Unassembled WGS sequence"/>
</dbReference>
<sequence length="88" mass="10074">MLKEALKVFDEKDEIRNFNEINSVVPGEERLSVYSPITDEEEMDICEDRKFSEKSSTCGSFEGHIYTKGNFQGRIAKGMQEADQYING</sequence>
<dbReference type="AlphaFoldDB" id="A0A8X6MGM4"/>
<reference evidence="1" key="1">
    <citation type="submission" date="2020-08" db="EMBL/GenBank/DDBJ databases">
        <title>Multicomponent nature underlies the extraordinary mechanical properties of spider dragline silk.</title>
        <authorList>
            <person name="Kono N."/>
            <person name="Nakamura H."/>
            <person name="Mori M."/>
            <person name="Yoshida Y."/>
            <person name="Ohtoshi R."/>
            <person name="Malay A.D."/>
            <person name="Moran D.A.P."/>
            <person name="Tomita M."/>
            <person name="Numata K."/>
            <person name="Arakawa K."/>
        </authorList>
    </citation>
    <scope>NUCLEOTIDE SEQUENCE</scope>
</reference>
<protein>
    <submittedName>
        <fullName evidence="1">Uncharacterized protein</fullName>
    </submittedName>
</protein>
<evidence type="ECO:0000313" key="1">
    <source>
        <dbReference type="EMBL" id="GFS49887.1"/>
    </source>
</evidence>
<gene>
    <name evidence="1" type="ORF">NPIL_448281</name>
</gene>
<comment type="caution">
    <text evidence="1">The sequence shown here is derived from an EMBL/GenBank/DDBJ whole genome shotgun (WGS) entry which is preliminary data.</text>
</comment>